<protein>
    <submittedName>
        <fullName evidence="3">Mandelate racemase/muconate lactonizing enzyme</fullName>
    </submittedName>
</protein>
<dbReference type="Pfam" id="PF13378">
    <property type="entry name" value="MR_MLE_C"/>
    <property type="match status" value="1"/>
</dbReference>
<dbReference type="InterPro" id="IPR036849">
    <property type="entry name" value="Enolase-like_C_sf"/>
</dbReference>
<reference evidence="4" key="1">
    <citation type="journal article" date="2013" name="ISME J.">
        <title>A small predatory core genome in the divergent marine Bacteriovorax marinus SJ and the terrestrial Bdellovibrio bacteriovorus.</title>
        <authorList>
            <person name="Crossman L.C."/>
            <person name="Chen H."/>
            <person name="Cerdeno-Tarraga A.M."/>
            <person name="Brooks K."/>
            <person name="Quail M.A."/>
            <person name="Pineiro S.A."/>
            <person name="Hobley L."/>
            <person name="Sockett R.E."/>
            <person name="Bentley S.D."/>
            <person name="Parkhill J."/>
            <person name="Williams H.N."/>
            <person name="Stine O.C."/>
        </authorList>
    </citation>
    <scope>NUCLEOTIDE SEQUENCE [LARGE SCALE GENOMIC DNA]</scope>
    <source>
        <strain evidence="4">ATCC BAA-682 / DSM 15412 / SJ</strain>
    </source>
</reference>
<dbReference type="RefSeq" id="WP_014244973.1">
    <property type="nucleotide sequence ID" value="NC_016620.1"/>
</dbReference>
<keyword evidence="1" id="KW-0479">Metal-binding</keyword>
<dbReference type="GO" id="GO:0003824">
    <property type="term" value="F:catalytic activity"/>
    <property type="evidence" value="ECO:0007669"/>
    <property type="project" value="UniProtKB-ARBA"/>
</dbReference>
<dbReference type="Gene3D" id="3.30.390.10">
    <property type="entry name" value="Enolase-like, N-terminal domain"/>
    <property type="match status" value="1"/>
</dbReference>
<dbReference type="EMBL" id="FQ312005">
    <property type="protein sequence ID" value="CBW27196.1"/>
    <property type="molecule type" value="Genomic_DNA"/>
</dbReference>
<accession>E1X4X0</accession>
<dbReference type="SUPFAM" id="SSF51604">
    <property type="entry name" value="Enolase C-terminal domain-like"/>
    <property type="match status" value="1"/>
</dbReference>
<keyword evidence="4" id="KW-1185">Reference proteome</keyword>
<gene>
    <name evidence="3" type="ordered locus">BMS_2400</name>
</gene>
<dbReference type="InterPro" id="IPR013342">
    <property type="entry name" value="Mandelate_racemase_C"/>
</dbReference>
<sequence>MSNWKIREIELPLRFSWAISRSSCDVKKNLIVEYNSNSVLGLGEVAFNSRYGESLELIKEQFAKFISLCPRSLTTLADLEPVFKKADVCSSLRFGIESAFIHNMAHVADMSVAQIIGANTLSKVKTSFSVPIMDPAKVESFIADNRLERFSALKLKVGAESDIEFLKQVEKFYKGPLRIDANEGWKDPDQVMKLFEGPLRNFNIEFLEQPFSSDSHAEYLALKPISPVEIIADESITNGDVNRDLANQFHGINIKLMKSGSYFKALNQLRSARELGLKTMVGCMVETSLGINSAINIAYGVDYLDLDGFLLLEKDPFNYLYEDGGQVFLAHLH</sequence>
<dbReference type="eggNOG" id="COG4948">
    <property type="taxonomic scope" value="Bacteria"/>
</dbReference>
<dbReference type="SUPFAM" id="SSF54826">
    <property type="entry name" value="Enolase N-terminal domain-like"/>
    <property type="match status" value="1"/>
</dbReference>
<proteinExistence type="predicted"/>
<dbReference type="GO" id="GO:0046872">
    <property type="term" value="F:metal ion binding"/>
    <property type="evidence" value="ECO:0007669"/>
    <property type="project" value="UniProtKB-KW"/>
</dbReference>
<name>E1X4X0_HALMS</name>
<dbReference type="PANTHER" id="PTHR48073:SF2">
    <property type="entry name" value="O-SUCCINYLBENZOATE SYNTHASE"/>
    <property type="match status" value="1"/>
</dbReference>
<dbReference type="Gene3D" id="3.20.20.120">
    <property type="entry name" value="Enolase-like C-terminal domain"/>
    <property type="match status" value="1"/>
</dbReference>
<dbReference type="PATRIC" id="fig|862908.3.peg.2286"/>
<dbReference type="InterPro" id="IPR029017">
    <property type="entry name" value="Enolase-like_N"/>
</dbReference>
<evidence type="ECO:0000259" key="2">
    <source>
        <dbReference type="SMART" id="SM00922"/>
    </source>
</evidence>
<organism evidence="3 4">
    <name type="scientific">Halobacteriovorax marinus (strain ATCC BAA-682 / DSM 15412 / SJ)</name>
    <name type="common">Bacteriovorax marinus</name>
    <dbReference type="NCBI Taxonomy" id="862908"/>
    <lineage>
        <taxon>Bacteria</taxon>
        <taxon>Pseudomonadati</taxon>
        <taxon>Bdellovibrionota</taxon>
        <taxon>Bacteriovoracia</taxon>
        <taxon>Bacteriovoracales</taxon>
        <taxon>Halobacteriovoraceae</taxon>
        <taxon>Halobacteriovorax</taxon>
    </lineage>
</organism>
<dbReference type="STRING" id="862908.BMS_2400"/>
<dbReference type="PANTHER" id="PTHR48073">
    <property type="entry name" value="O-SUCCINYLBENZOATE SYNTHASE-RELATED"/>
    <property type="match status" value="1"/>
</dbReference>
<feature type="domain" description="Mandelate racemase/muconate lactonizing enzyme C-terminal" evidence="2">
    <location>
        <begin position="135"/>
        <end position="229"/>
    </location>
</feature>
<dbReference type="SMART" id="SM00922">
    <property type="entry name" value="MR_MLE"/>
    <property type="match status" value="1"/>
</dbReference>
<evidence type="ECO:0000313" key="3">
    <source>
        <dbReference type="EMBL" id="CBW27196.1"/>
    </source>
</evidence>
<evidence type="ECO:0000256" key="1">
    <source>
        <dbReference type="ARBA" id="ARBA00022723"/>
    </source>
</evidence>
<dbReference type="OrthoDB" id="9782675at2"/>
<dbReference type="Proteomes" id="UP000008963">
    <property type="component" value="Chromosome"/>
</dbReference>
<evidence type="ECO:0000313" key="4">
    <source>
        <dbReference type="Proteomes" id="UP000008963"/>
    </source>
</evidence>
<dbReference type="InterPro" id="IPR029065">
    <property type="entry name" value="Enolase_C-like"/>
</dbReference>
<dbReference type="HOGENOM" id="CLU_030273_4_3_7"/>
<dbReference type="AlphaFoldDB" id="E1X4X0"/>
<dbReference type="KEGG" id="bmx:BMS_2400"/>